<dbReference type="RefSeq" id="WP_114845414.1">
    <property type="nucleotide sequence ID" value="NZ_JBHSPE010000005.1"/>
</dbReference>
<sequence length="165" mass="18019">MSNGSMLPPDFSGLPRLYVRVGSEIREAPPDDQDLARSYPGWPDKGVISDGRRLTILTARQRVGLNEEVRVIHVAEAIDPGVVLYTMGPKAISGESVDGILTTAPRMKDDDPLRPAGLYDGPVVAGPAIDYGYDVTTYTFDATGLHRIVWQLGELVSNELLIWVE</sequence>
<dbReference type="Proteomes" id="UP000253782">
    <property type="component" value="Unassembled WGS sequence"/>
</dbReference>
<gene>
    <name evidence="1" type="ORF">DVJ77_10210</name>
</gene>
<comment type="caution">
    <text evidence="1">The sequence shown here is derived from an EMBL/GenBank/DDBJ whole genome shotgun (WGS) entry which is preliminary data.</text>
</comment>
<keyword evidence="2" id="KW-1185">Reference proteome</keyword>
<accession>A0A369UMH3</accession>
<protein>
    <submittedName>
        <fullName evidence="1">Uncharacterized protein</fullName>
    </submittedName>
</protein>
<proteinExistence type="predicted"/>
<dbReference type="OrthoDB" id="7107849at2"/>
<name>A0A369UMH3_9GAMM</name>
<dbReference type="EMBL" id="QQAH01000009">
    <property type="protein sequence ID" value="RDD81543.1"/>
    <property type="molecule type" value="Genomic_DNA"/>
</dbReference>
<evidence type="ECO:0000313" key="2">
    <source>
        <dbReference type="Proteomes" id="UP000253782"/>
    </source>
</evidence>
<reference evidence="1 2" key="1">
    <citation type="submission" date="2018-07" db="EMBL/GenBank/DDBJ databases">
        <title>Dyella tabacisoli L4-6T, whole genome shotgun sequence.</title>
        <authorList>
            <person name="Zhou X.-K."/>
            <person name="Li W.-J."/>
            <person name="Duan Y.-Q."/>
        </authorList>
    </citation>
    <scope>NUCLEOTIDE SEQUENCE [LARGE SCALE GENOMIC DNA]</scope>
    <source>
        <strain evidence="1 2">L4-6</strain>
    </source>
</reference>
<dbReference type="AlphaFoldDB" id="A0A369UMH3"/>
<organism evidence="1 2">
    <name type="scientific">Dyella tabacisoli</name>
    <dbReference type="NCBI Taxonomy" id="2282381"/>
    <lineage>
        <taxon>Bacteria</taxon>
        <taxon>Pseudomonadati</taxon>
        <taxon>Pseudomonadota</taxon>
        <taxon>Gammaproteobacteria</taxon>
        <taxon>Lysobacterales</taxon>
        <taxon>Rhodanobacteraceae</taxon>
        <taxon>Dyella</taxon>
    </lineage>
</organism>
<evidence type="ECO:0000313" key="1">
    <source>
        <dbReference type="EMBL" id="RDD81543.1"/>
    </source>
</evidence>